<keyword evidence="3" id="KW-1185">Reference proteome</keyword>
<evidence type="ECO:0000313" key="3">
    <source>
        <dbReference type="Proteomes" id="UP000635983"/>
    </source>
</evidence>
<protein>
    <recommendedName>
        <fullName evidence="4">DUF4198 domain-containing protein</fullName>
    </recommendedName>
</protein>
<reference evidence="2" key="1">
    <citation type="journal article" date="2014" name="Int. J. Syst. Evol. Microbiol.">
        <title>Complete genome sequence of Corynebacterium casei LMG S-19264T (=DSM 44701T), isolated from a smear-ripened cheese.</title>
        <authorList>
            <consortium name="US DOE Joint Genome Institute (JGI-PGF)"/>
            <person name="Walter F."/>
            <person name="Albersmeier A."/>
            <person name="Kalinowski J."/>
            <person name="Ruckert C."/>
        </authorList>
    </citation>
    <scope>NUCLEOTIDE SEQUENCE</scope>
    <source>
        <strain evidence="2">JCM 30078</strain>
    </source>
</reference>
<proteinExistence type="predicted"/>
<accession>A0A917V168</accession>
<evidence type="ECO:0000256" key="1">
    <source>
        <dbReference type="SAM" id="SignalP"/>
    </source>
</evidence>
<keyword evidence="1" id="KW-0732">Signal</keyword>
<dbReference type="EMBL" id="BMPO01000014">
    <property type="protein sequence ID" value="GGK10483.1"/>
    <property type="molecule type" value="Genomic_DNA"/>
</dbReference>
<reference evidence="2" key="2">
    <citation type="submission" date="2020-09" db="EMBL/GenBank/DDBJ databases">
        <authorList>
            <person name="Sun Q."/>
            <person name="Ohkuma M."/>
        </authorList>
    </citation>
    <scope>NUCLEOTIDE SEQUENCE</scope>
    <source>
        <strain evidence="2">JCM 30078</strain>
    </source>
</reference>
<sequence length="217" mass="23310">MFKKSLICLGLSAFAMVANAHELWVEKDASGVARVYLGEPEDGPDKGDPVKNMAAGAKVFNDDMSKTVPVTVREDHLEAKPAGAGDVRVVNHAVWKPWKNDDGTFTAALMHARYGREETKAAMDLELVPTAASSDTFTLTFKGKPLANQDVVLFGPDKDAEPKELETDASGHVEVPAEGKGRFILAATHNDAANGAEIGGQKVDKFYYGTTTTFVVE</sequence>
<comment type="caution">
    <text evidence="2">The sequence shown here is derived from an EMBL/GenBank/DDBJ whole genome shotgun (WGS) entry which is preliminary data.</text>
</comment>
<feature type="chain" id="PRO_5037219040" description="DUF4198 domain-containing protein" evidence="1">
    <location>
        <begin position="21"/>
        <end position="217"/>
    </location>
</feature>
<name>A0A917V168_9PSED</name>
<feature type="signal peptide" evidence="1">
    <location>
        <begin position="1"/>
        <end position="20"/>
    </location>
</feature>
<gene>
    <name evidence="2" type="ORF">GCM10009304_40590</name>
</gene>
<dbReference type="Proteomes" id="UP000635983">
    <property type="component" value="Unassembled WGS sequence"/>
</dbReference>
<evidence type="ECO:0000313" key="2">
    <source>
        <dbReference type="EMBL" id="GGK10483.1"/>
    </source>
</evidence>
<organism evidence="2 3">
    <name type="scientific">Pseudomonas matsuisoli</name>
    <dbReference type="NCBI Taxonomy" id="1515666"/>
    <lineage>
        <taxon>Bacteria</taxon>
        <taxon>Pseudomonadati</taxon>
        <taxon>Pseudomonadota</taxon>
        <taxon>Gammaproteobacteria</taxon>
        <taxon>Pseudomonadales</taxon>
        <taxon>Pseudomonadaceae</taxon>
        <taxon>Pseudomonas</taxon>
    </lineage>
</organism>
<evidence type="ECO:0008006" key="4">
    <source>
        <dbReference type="Google" id="ProtNLM"/>
    </source>
</evidence>
<dbReference type="RefSeq" id="WP_188986084.1">
    <property type="nucleotide sequence ID" value="NZ_BMPO01000014.1"/>
</dbReference>
<dbReference type="AlphaFoldDB" id="A0A917V168"/>